<organism evidence="1 2">
    <name type="scientific">Dictyobacter formicarum</name>
    <dbReference type="NCBI Taxonomy" id="2778368"/>
    <lineage>
        <taxon>Bacteria</taxon>
        <taxon>Bacillati</taxon>
        <taxon>Chloroflexota</taxon>
        <taxon>Ktedonobacteria</taxon>
        <taxon>Ktedonobacterales</taxon>
        <taxon>Dictyobacteraceae</taxon>
        <taxon>Dictyobacter</taxon>
    </lineage>
</organism>
<protein>
    <submittedName>
        <fullName evidence="1">Uncharacterized protein</fullName>
    </submittedName>
</protein>
<dbReference type="EMBL" id="BNJJ01000021">
    <property type="protein sequence ID" value="GHO88067.1"/>
    <property type="molecule type" value="Genomic_DNA"/>
</dbReference>
<comment type="caution">
    <text evidence="1">The sequence shown here is derived from an EMBL/GenBank/DDBJ whole genome shotgun (WGS) entry which is preliminary data.</text>
</comment>
<name>A0ABQ3VP91_9CHLR</name>
<dbReference type="Proteomes" id="UP000635565">
    <property type="component" value="Unassembled WGS sequence"/>
</dbReference>
<evidence type="ECO:0000313" key="1">
    <source>
        <dbReference type="EMBL" id="GHO88067.1"/>
    </source>
</evidence>
<accession>A0ABQ3VP91</accession>
<proteinExistence type="predicted"/>
<keyword evidence="2" id="KW-1185">Reference proteome</keyword>
<sequence>MQVLIRIQGHLDPSWQEWLERLEIVHEEGGTSRLSGTLADQAALYGVLTKIDHLSLTLLSLERSETSPQEG</sequence>
<gene>
    <name evidence="1" type="ORF">KSZ_60730</name>
</gene>
<reference evidence="1 2" key="1">
    <citation type="journal article" date="2021" name="Int. J. Syst. Evol. Microbiol.">
        <title>Reticulibacter mediterranei gen. nov., sp. nov., within the new family Reticulibacteraceae fam. nov., and Ktedonospora formicarum gen. nov., sp. nov., Ktedonobacter robiniae sp. nov., Dictyobacter formicarum sp. nov. and Dictyobacter arantiisoli sp. nov., belonging to the class Ktedonobacteria.</title>
        <authorList>
            <person name="Yabe S."/>
            <person name="Zheng Y."/>
            <person name="Wang C.M."/>
            <person name="Sakai Y."/>
            <person name="Abe K."/>
            <person name="Yokota A."/>
            <person name="Donadio S."/>
            <person name="Cavaletti L."/>
            <person name="Monciardini P."/>
        </authorList>
    </citation>
    <scope>NUCLEOTIDE SEQUENCE [LARGE SCALE GENOMIC DNA]</scope>
    <source>
        <strain evidence="1 2">SOSP1-9</strain>
    </source>
</reference>
<evidence type="ECO:0000313" key="2">
    <source>
        <dbReference type="Proteomes" id="UP000635565"/>
    </source>
</evidence>
<dbReference type="RefSeq" id="WP_201365628.1">
    <property type="nucleotide sequence ID" value="NZ_BNJJ01000021.1"/>
</dbReference>